<dbReference type="RefSeq" id="WP_002710816.1">
    <property type="nucleotide sequence ID" value="NZ_JH651384.1"/>
</dbReference>
<reference evidence="2" key="1">
    <citation type="journal article" date="2011" name="Stand. Genomic Sci.">
        <title>Genome sequence of the filamentous, gliding Thiothrix nivea neotype strain (JP2(T)).</title>
        <authorList>
            <person name="Lapidus A."/>
            <person name="Nolan M."/>
            <person name="Lucas S."/>
            <person name="Glavina Del Rio T."/>
            <person name="Tice H."/>
            <person name="Cheng J.F."/>
            <person name="Tapia R."/>
            <person name="Han C."/>
            <person name="Goodwin L."/>
            <person name="Pitluck S."/>
            <person name="Liolios K."/>
            <person name="Pagani I."/>
            <person name="Ivanova N."/>
            <person name="Huntemann M."/>
            <person name="Mavromatis K."/>
            <person name="Mikhailova N."/>
            <person name="Pati A."/>
            <person name="Chen A."/>
            <person name="Palaniappan K."/>
            <person name="Land M."/>
            <person name="Brambilla E.M."/>
            <person name="Rohde M."/>
            <person name="Abt B."/>
            <person name="Verbarg S."/>
            <person name="Goker M."/>
            <person name="Bristow J."/>
            <person name="Eisen J.A."/>
            <person name="Markowitz V."/>
            <person name="Hugenholtz P."/>
            <person name="Kyrpides N.C."/>
            <person name="Klenk H.P."/>
            <person name="Woyke T."/>
        </authorList>
    </citation>
    <scope>NUCLEOTIDE SEQUENCE [LARGE SCALE GENOMIC DNA]</scope>
    <source>
        <strain evidence="2">ATCC 35100 / DSM 5205 / JP2</strain>
    </source>
</reference>
<dbReference type="AlphaFoldDB" id="A0A656HKY7"/>
<accession>A0A656HKY7</accession>
<evidence type="ECO:0000313" key="2">
    <source>
        <dbReference type="Proteomes" id="UP000005317"/>
    </source>
</evidence>
<dbReference type="Proteomes" id="UP000005317">
    <property type="component" value="Unassembled WGS sequence"/>
</dbReference>
<dbReference type="EMBL" id="JH651384">
    <property type="protein sequence ID" value="EIJ36953.1"/>
    <property type="molecule type" value="Genomic_DNA"/>
</dbReference>
<evidence type="ECO:0000313" key="1">
    <source>
        <dbReference type="EMBL" id="EIJ36953.1"/>
    </source>
</evidence>
<name>A0A656HKY7_THINJ</name>
<gene>
    <name evidence="1" type="ORF">Thini_4478</name>
</gene>
<protein>
    <submittedName>
        <fullName evidence="1">Uncharacterized protein</fullName>
    </submittedName>
</protein>
<dbReference type="OrthoDB" id="9128992at2"/>
<proteinExistence type="predicted"/>
<organism evidence="1 2">
    <name type="scientific">Thiothrix nivea (strain ATCC 35100 / DSM 5205 / JP2)</name>
    <dbReference type="NCBI Taxonomy" id="870187"/>
    <lineage>
        <taxon>Bacteria</taxon>
        <taxon>Pseudomonadati</taxon>
        <taxon>Pseudomonadota</taxon>
        <taxon>Gammaproteobacteria</taxon>
        <taxon>Thiotrichales</taxon>
        <taxon>Thiotrichaceae</taxon>
        <taxon>Thiothrix</taxon>
    </lineage>
</organism>
<sequence precursor="true">MKNPWSQLPITAPRILADDKKIIDQFNKHYCGDLDFSIQTQLFPEPFIGDPNSPLYVLGLNPGYSPLADDKWHSDAEFTEAITNNINHRPTSFPFYFLNPKFENAPGSAWWLMRSRWLRGEVGNEFLAQSMFCVELFPYHSHKYKSIPKSISSSSLVPSSNYSVFLVQQAILANKTIIAMRALKQWFKLIPQLKTYGKLHRLNSPQNVSLSPNNIAGYSALVDELITAKEQRIQTEILTTSENT</sequence>
<keyword evidence="2" id="KW-1185">Reference proteome</keyword>